<dbReference type="Pfam" id="PF01713">
    <property type="entry name" value="Smr"/>
    <property type="match status" value="1"/>
</dbReference>
<dbReference type="InterPro" id="IPR002625">
    <property type="entry name" value="Smr_dom"/>
</dbReference>
<name>A0A085BEU1_9FLAO</name>
<dbReference type="RefSeq" id="WP_034976672.1">
    <property type="nucleotide sequence ID" value="NZ_FOFI01000001.1"/>
</dbReference>
<evidence type="ECO:0000313" key="3">
    <source>
        <dbReference type="Proteomes" id="UP000028623"/>
    </source>
</evidence>
<dbReference type="Gene3D" id="3.30.1370.110">
    <property type="match status" value="1"/>
</dbReference>
<protein>
    <submittedName>
        <fullName evidence="2">DNA mismatch repair protein</fullName>
    </submittedName>
</protein>
<reference evidence="2 3" key="1">
    <citation type="submission" date="2014-07" db="EMBL/GenBank/DDBJ databases">
        <title>Epilithonimonas lactis LMG 22401 Genome.</title>
        <authorList>
            <person name="Pipes S.E."/>
            <person name="Stropko S.J."/>
        </authorList>
    </citation>
    <scope>NUCLEOTIDE SEQUENCE [LARGE SCALE GENOMIC DNA]</scope>
    <source>
        <strain evidence="2 3">LMG 24401</strain>
    </source>
</reference>
<dbReference type="InterPro" id="IPR036063">
    <property type="entry name" value="Smr_dom_sf"/>
</dbReference>
<dbReference type="Proteomes" id="UP000028623">
    <property type="component" value="Unassembled WGS sequence"/>
</dbReference>
<comment type="caution">
    <text evidence="2">The sequence shown here is derived from an EMBL/GenBank/DDBJ whole genome shotgun (WGS) entry which is preliminary data.</text>
</comment>
<dbReference type="OrthoDB" id="1524810at2"/>
<dbReference type="eggNOG" id="COG1193">
    <property type="taxonomic scope" value="Bacteria"/>
</dbReference>
<organism evidence="2 3">
    <name type="scientific">Epilithonimonas lactis</name>
    <dbReference type="NCBI Taxonomy" id="421072"/>
    <lineage>
        <taxon>Bacteria</taxon>
        <taxon>Pseudomonadati</taxon>
        <taxon>Bacteroidota</taxon>
        <taxon>Flavobacteriia</taxon>
        <taxon>Flavobacteriales</taxon>
        <taxon>Weeksellaceae</taxon>
        <taxon>Chryseobacterium group</taxon>
        <taxon>Epilithonimonas</taxon>
    </lineage>
</organism>
<gene>
    <name evidence="2" type="ORF">IO89_12220</name>
</gene>
<dbReference type="EMBL" id="JPLY01000004">
    <property type="protein sequence ID" value="KFC20986.1"/>
    <property type="molecule type" value="Genomic_DNA"/>
</dbReference>
<sequence>MKIGDKVSVIDDDLKGTILKIIADQVKIEDEHGFTYNFPKSQLTLIDSGLYENSPVIRKNESSKNVSKRHNKTPLKLDLHFQLLVNNSSDYDAFERLMIQKEKLLETIDFCRKNHIKNLEIIHGIGDGVLQKMVYDILEGLSNVEYDEHGFFYHESGRVEVKFL</sequence>
<keyword evidence="3" id="KW-1185">Reference proteome</keyword>
<dbReference type="STRING" id="421072.SAMN04488097_0327"/>
<proteinExistence type="predicted"/>
<feature type="domain" description="Smr" evidence="1">
    <location>
        <begin position="102"/>
        <end position="145"/>
    </location>
</feature>
<evidence type="ECO:0000313" key="2">
    <source>
        <dbReference type="EMBL" id="KFC20986.1"/>
    </source>
</evidence>
<accession>A0A085BEU1</accession>
<dbReference type="AlphaFoldDB" id="A0A085BEU1"/>
<evidence type="ECO:0000259" key="1">
    <source>
        <dbReference type="Pfam" id="PF01713"/>
    </source>
</evidence>